<dbReference type="Gene3D" id="3.40.190.10">
    <property type="entry name" value="Periplasmic binding protein-like II"/>
    <property type="match status" value="2"/>
</dbReference>
<dbReference type="AlphaFoldDB" id="A0A268F3D8"/>
<accession>A0A268F3D8</accession>
<comment type="caution">
    <text evidence="1">The sequence shown here is derived from an EMBL/GenBank/DDBJ whole genome shotgun (WGS) entry which is preliminary data.</text>
</comment>
<dbReference type="InterPro" id="IPR050490">
    <property type="entry name" value="Bact_solute-bd_prot1"/>
</dbReference>
<dbReference type="EMBL" id="NPBY01000009">
    <property type="protein sequence ID" value="PAD79844.1"/>
    <property type="molecule type" value="Genomic_DNA"/>
</dbReference>
<protein>
    <submittedName>
        <fullName evidence="1">ABC transporter substrate-binding protein</fullName>
    </submittedName>
</protein>
<organism evidence="1 2">
    <name type="scientific">Paenibacillus campinasensis</name>
    <dbReference type="NCBI Taxonomy" id="66347"/>
    <lineage>
        <taxon>Bacteria</taxon>
        <taxon>Bacillati</taxon>
        <taxon>Bacillota</taxon>
        <taxon>Bacilli</taxon>
        <taxon>Bacillales</taxon>
        <taxon>Paenibacillaceae</taxon>
        <taxon>Paenibacillus</taxon>
    </lineage>
</organism>
<dbReference type="InterPro" id="IPR006059">
    <property type="entry name" value="SBP"/>
</dbReference>
<evidence type="ECO:0000313" key="2">
    <source>
        <dbReference type="Proteomes" id="UP000215596"/>
    </source>
</evidence>
<dbReference type="Pfam" id="PF01547">
    <property type="entry name" value="SBP_bac_1"/>
    <property type="match status" value="1"/>
</dbReference>
<name>A0A268F3D8_9BACL</name>
<dbReference type="Proteomes" id="UP000215596">
    <property type="component" value="Unassembled WGS sequence"/>
</dbReference>
<dbReference type="RefSeq" id="WP_095263378.1">
    <property type="nucleotide sequence ID" value="NZ_NPBY01000009.1"/>
</dbReference>
<dbReference type="SUPFAM" id="SSF53850">
    <property type="entry name" value="Periplasmic binding protein-like II"/>
    <property type="match status" value="1"/>
</dbReference>
<dbReference type="OrthoDB" id="9798191at2"/>
<dbReference type="PROSITE" id="PS51257">
    <property type="entry name" value="PROKAR_LIPOPROTEIN"/>
    <property type="match status" value="1"/>
</dbReference>
<evidence type="ECO:0000313" key="1">
    <source>
        <dbReference type="EMBL" id="PAD79844.1"/>
    </source>
</evidence>
<sequence>MNDKRAAIWIAWWLAASILLVSCSVPGGEPAQPGEEAGSVSSDPFEMTVRHTQVGDSKKFRLALLNEVVRKTEAAVPGLTIRLDAVDAEVNRKEKLRGEMAAGKPPDIFDVFGSPEAGLYAKEGLMLDLTPILDELELRDKFTTLDPFTHDGKIYGLPIGSTIEGIYYNKPYFEEKGFSVPRTLAELEQIADAIKADGKVPFAQSSKDAWIPLMLTNNLWSYYAGPGVTYGFKTGDTKWTDPQVVEGVEKHQEWVEKGYFKKGELGLDYADMREQLISGEAVMMMDGSWANSIFRDPEQAGELVGQIGYFNLPPVHEDDPIVVMQDANNGYGFSAAVAKDPRKLHAVKLFIKQMWNEEMQLRGLKEDGVLPAMKMDLAVMNSTSDDPLLQDIFKALNDIDKSYPAFDALVQAEVNTELSIGIQQVIGGKIGARDMLMRVQEVQEAANAGRE</sequence>
<reference evidence="1 2" key="1">
    <citation type="submission" date="2017-07" db="EMBL/GenBank/DDBJ databases">
        <title>Isolation and whole genome analysis of endospore-forming bacteria from heroin.</title>
        <authorList>
            <person name="Kalinowski J."/>
            <person name="Ahrens B."/>
            <person name="Al-Dilaimi A."/>
            <person name="Winkler A."/>
            <person name="Wibberg D."/>
            <person name="Schleenbecker U."/>
            <person name="Ruckert C."/>
            <person name="Wolfel R."/>
            <person name="Grass G."/>
        </authorList>
    </citation>
    <scope>NUCLEOTIDE SEQUENCE [LARGE SCALE GENOMIC DNA]</scope>
    <source>
        <strain evidence="1 2">7537-G1</strain>
    </source>
</reference>
<proteinExistence type="predicted"/>
<dbReference type="PANTHER" id="PTHR43649">
    <property type="entry name" value="ARABINOSE-BINDING PROTEIN-RELATED"/>
    <property type="match status" value="1"/>
</dbReference>
<gene>
    <name evidence="1" type="ORF">CHH67_02415</name>
</gene>